<dbReference type="SUPFAM" id="SSF49899">
    <property type="entry name" value="Concanavalin A-like lectins/glucanases"/>
    <property type="match status" value="1"/>
</dbReference>
<dbReference type="InterPro" id="IPR011044">
    <property type="entry name" value="Quino_amine_DH_bsu"/>
</dbReference>
<name>F2RLX2_STRVP</name>
<sequence>MSSPRPCGRPRFRDPLPGGALAVMRGALPAPYDRGMERMTVVLDRAQGSENVPVPKFDFTRYERFYGTPPASPRYLLAPRQDIPRPLAVQVSYTRSKVTAEKPVVVRFPAGHPAGRAMTIPIPGDADVTDQLELVELAPFPPDRSFGTVTWEVTALLGNLAKLLWVIGAEHELVAEHLRDVTAQRNTATAHGVSLDLLGLDLGAPRFPPRPHTVDDATIALFHLDDVPPAGPNGIPDPDDEVTTVVDSAAPGRQGRNTGGRSGRTGRFAHAFGFGPDKSLVTVDDAPAFALPATAALTVEAVVRTDRTTTTGAVVAKRRKLNTRADAGWSLTVGTFRGIDRNVRFSLSDGSTEAEVFADRDLGDGAFHHIAGALSRADGASTVLLHVDGKEVARQPLKTPLGALTSTAELVIGRGTEARGDGDITAQYTGLIEEVRVSGTARDTFDPVTGESDEQYRRRLRIFHRWLLPTPDRLQAAVNAAAGAIAAAPADPDPFVVREAGATVATGGLPLRVLPTTLPVGQSLTAEGEFGTPEEATVGTAARDEPDFDPAWLISCPDRAGLTFEDDGDGRRTQLVVLDALDALLSRLADLDPPADGDPADPSEPAPRALHVLKAYDPTSTGLHGVGRAVLLTHTPDISPARLGALAHAAGFGWVHHTKEGHVYAAQPRGEVFRITTPATDASPGPPDVTVGGALALGVEPDPSRITDAEIRWSVLRSGAGNAAFPPRAPGTLHALAAGDVWVRVEVVRHGHVASGTRRIRIGLSDTSLTAGRSISGTGRLDAAEAAAAGPPTDDFDPDMLRVRTDDLGPAPRLVDYRDEPGNRMMQRVTGEALDRLLALLAGTAGKLEVRRSYVPEDEGEPPPGDAGETDPDAALHAQGRALRLRHTTLTAPALAARAFAAGFDHIRVDPAPPTEPDGPETVRVAVAAGEQLAVTRPSAAGAGEPAPGAAVEPVEVEAGKSVLVEAAPAAEPAAACFAPDGSRVFLAEPGTHRITSFTLKAHAGRPAPEMRLDTSRRVDLFPGALAFGGGHLFVAHEPRGRVAVLNPADLTPATTPPEILCPLPTALATDADRLYVGCGDKTLRAFALTTGQPAGTLSLPAVPRSLVVAAGSPSLYAVLDDGHWCRVERATLTLREKADTHDTGARAAAVTADGKKLYVICPGADPDRDGAVRVYRPPDADPKAEIGGFPAGAAPAALSLSGDGKLLFVATEGAPPAVGRVHVVDVATGVRLPLVFSPGRGGTALAASPAGTPYPPCLVMAPRHGGTVLLADLAPLREDPPGPPRLDAELPLGTGTGEVLAWSAVPHGRGTAEPVTPHAPVSAVLGRTPGRVMLRAAYLPGEGLRPYQCEIRLKPDLESNPDAAVTKEQYDLILNVLNWFHPLGVECRTDHLRALADIDPKGEEEGPRLYTFPTYHVTDPFSSPFIHLRKDDRHD</sequence>
<accession>F2RLX2</accession>
<proteinExistence type="predicted"/>
<dbReference type="eggNOG" id="COG3391">
    <property type="taxonomic scope" value="Bacteria"/>
</dbReference>
<dbReference type="OrthoDB" id="3307145at2"/>
<dbReference type="InterPro" id="IPR048287">
    <property type="entry name" value="TSPN-like_N"/>
</dbReference>
<protein>
    <recommendedName>
        <fullName evidence="3">Thrombospondin-like N-terminal domain-containing protein</fullName>
    </recommendedName>
</protein>
<dbReference type="Gene3D" id="2.60.120.200">
    <property type="match status" value="1"/>
</dbReference>
<evidence type="ECO:0000313" key="4">
    <source>
        <dbReference type="EMBL" id="CCA60502.1"/>
    </source>
</evidence>
<dbReference type="InterPro" id="IPR013320">
    <property type="entry name" value="ConA-like_dom_sf"/>
</dbReference>
<dbReference type="PATRIC" id="fig|953739.5.peg.2444"/>
<evidence type="ECO:0000259" key="3">
    <source>
        <dbReference type="SMART" id="SM00210"/>
    </source>
</evidence>
<dbReference type="SMART" id="SM00210">
    <property type="entry name" value="TSPN"/>
    <property type="match status" value="1"/>
</dbReference>
<dbReference type="HOGENOM" id="CLU_257789_0_0_11"/>
<dbReference type="RefSeq" id="WP_015038397.1">
    <property type="nucleotide sequence ID" value="NC_018750.1"/>
</dbReference>
<feature type="domain" description="Thrombospondin-like N-terminal" evidence="3">
    <location>
        <begin position="236"/>
        <end position="441"/>
    </location>
</feature>
<dbReference type="InterPro" id="IPR009045">
    <property type="entry name" value="Zn_M74/Hedgehog-like"/>
</dbReference>
<dbReference type="Gene3D" id="2.130.10.10">
    <property type="entry name" value="YVTN repeat-like/Quinoprotein amine dehydrogenase"/>
    <property type="match status" value="1"/>
</dbReference>
<organism evidence="4 5">
    <name type="scientific">Streptomyces venezuelae (strain ATCC 10712 / CBS 650.69 / DSM 40230 / JCM 4526 / NBRC 13096 / PD 04745)</name>
    <dbReference type="NCBI Taxonomy" id="953739"/>
    <lineage>
        <taxon>Bacteria</taxon>
        <taxon>Bacillati</taxon>
        <taxon>Actinomycetota</taxon>
        <taxon>Actinomycetes</taxon>
        <taxon>Kitasatosporales</taxon>
        <taxon>Streptomycetaceae</taxon>
        <taxon>Streptomyces</taxon>
    </lineage>
</organism>
<dbReference type="Proteomes" id="UP000006854">
    <property type="component" value="Chromosome"/>
</dbReference>
<dbReference type="InterPro" id="IPR015943">
    <property type="entry name" value="WD40/YVTN_repeat-like_dom_sf"/>
</dbReference>
<feature type="region of interest" description="Disordered" evidence="2">
    <location>
        <begin position="782"/>
        <end position="807"/>
    </location>
</feature>
<dbReference type="KEGG" id="sve:SVEN_7216"/>
<keyword evidence="1" id="KW-0677">Repeat</keyword>
<evidence type="ECO:0000256" key="1">
    <source>
        <dbReference type="ARBA" id="ARBA00022737"/>
    </source>
</evidence>
<reference evidence="4 5" key="1">
    <citation type="journal article" date="2011" name="BMC Genomics">
        <title>Genome-wide analysis of the role of GlnR in Streptomyces venezuelae provides new insights into global nitrogen regulation in actinomycetes.</title>
        <authorList>
            <person name="Pullan S.T."/>
            <person name="Bibb M.J."/>
            <person name="Merrick M."/>
        </authorList>
    </citation>
    <scope>NUCLEOTIDE SEQUENCE [LARGE SCALE GENOMIC DNA]</scope>
    <source>
        <strain evidence="5">ATCC 10712 / CBS 650.69 / DSM 40230 / JCM 4526 / NBRC 13096 / PD 04745</strain>
    </source>
</reference>
<dbReference type="Pfam" id="PF13385">
    <property type="entry name" value="Laminin_G_3"/>
    <property type="match status" value="1"/>
</dbReference>
<dbReference type="SUPFAM" id="SSF50969">
    <property type="entry name" value="YVTN repeat-like/Quinoprotein amine dehydrogenase"/>
    <property type="match status" value="1"/>
</dbReference>
<dbReference type="EMBL" id="FR845719">
    <property type="protein sequence ID" value="CCA60502.1"/>
    <property type="molecule type" value="Genomic_DNA"/>
</dbReference>
<dbReference type="Gene3D" id="3.30.1380.10">
    <property type="match status" value="2"/>
</dbReference>
<evidence type="ECO:0000313" key="5">
    <source>
        <dbReference type="Proteomes" id="UP000006854"/>
    </source>
</evidence>
<gene>
    <name evidence="4" type="ordered locus">SVEN_7216</name>
</gene>
<dbReference type="STRING" id="953739.SVEN_7216"/>
<evidence type="ECO:0000256" key="2">
    <source>
        <dbReference type="SAM" id="MobiDB-lite"/>
    </source>
</evidence>
<keyword evidence="5" id="KW-1185">Reference proteome</keyword>
<feature type="region of interest" description="Disordered" evidence="2">
    <location>
        <begin position="851"/>
        <end position="873"/>
    </location>
</feature>
<dbReference type="GeneID" id="51867729"/>